<dbReference type="KEGG" id="aad:TC41_0223"/>
<evidence type="ECO:0000313" key="2">
    <source>
        <dbReference type="Proteomes" id="UP000000292"/>
    </source>
</evidence>
<proteinExistence type="predicted"/>
<organism evidence="1 2">
    <name type="scientific">Alicyclobacillus acidocaldarius (strain Tc-4-1)</name>
    <name type="common">Bacillus acidocaldarius</name>
    <dbReference type="NCBI Taxonomy" id="1048834"/>
    <lineage>
        <taxon>Bacteria</taxon>
        <taxon>Bacillati</taxon>
        <taxon>Bacillota</taxon>
        <taxon>Bacilli</taxon>
        <taxon>Bacillales</taxon>
        <taxon>Alicyclobacillaceae</taxon>
        <taxon>Alicyclobacillus</taxon>
    </lineage>
</organism>
<dbReference type="EMBL" id="CP002902">
    <property type="protein sequence ID" value="AEJ42199.1"/>
    <property type="molecule type" value="Genomic_DNA"/>
</dbReference>
<dbReference type="PATRIC" id="fig|1048834.4.peg.208"/>
<protein>
    <submittedName>
        <fullName evidence="1">Uncharacterized protein</fullName>
    </submittedName>
</protein>
<accession>F8IJ48</accession>
<sequence>MDVLSKEQIRQLIRDGKLKDLHDVQSMLRELFREHRPRDARG</sequence>
<reference evidence="2" key="2">
    <citation type="submission" date="2011-06" db="EMBL/GenBank/DDBJ databases">
        <title>The complete genome sequence of Alicyclobacillus acidocaldarius sp. Tc-4-1.</title>
        <authorList>
            <person name="Chen Y."/>
            <person name="He Y."/>
            <person name="Dong Z."/>
            <person name="Hu S."/>
        </authorList>
    </citation>
    <scope>NUCLEOTIDE SEQUENCE [LARGE SCALE GENOMIC DNA]</scope>
    <source>
        <strain evidence="2">Tc-4-1</strain>
    </source>
</reference>
<dbReference type="STRING" id="1048834.TC41_0223"/>
<dbReference type="AlphaFoldDB" id="F8IJ48"/>
<dbReference type="HOGENOM" id="CLU_3246228_0_0_9"/>
<evidence type="ECO:0000313" key="1">
    <source>
        <dbReference type="EMBL" id="AEJ42199.1"/>
    </source>
</evidence>
<gene>
    <name evidence="1" type="ordered locus">TC41_0223</name>
</gene>
<reference evidence="1 2" key="1">
    <citation type="journal article" date="2011" name="J. Bacteriol.">
        <title>Complete Genome Sequence of Alicyclobacillus acidocaldarius Strain Tc-4-1.</title>
        <authorList>
            <person name="Chen Y."/>
            <person name="He Y."/>
            <person name="Zhang B."/>
            <person name="Yang J."/>
            <person name="Li W."/>
            <person name="Dong Z."/>
            <person name="Hu S."/>
        </authorList>
    </citation>
    <scope>NUCLEOTIDE SEQUENCE [LARGE SCALE GENOMIC DNA]</scope>
    <source>
        <strain evidence="1 2">Tc-4-1</strain>
    </source>
</reference>
<name>F8IJ48_ALIAT</name>
<dbReference type="Proteomes" id="UP000000292">
    <property type="component" value="Chromosome"/>
</dbReference>